<accession>A0A699QK87</accession>
<name>A0A699QK87_TANCI</name>
<gene>
    <name evidence="1" type="ORF">Tci_843016</name>
</gene>
<reference evidence="1" key="1">
    <citation type="journal article" date="2019" name="Sci. Rep.">
        <title>Draft genome of Tanacetum cinerariifolium, the natural source of mosquito coil.</title>
        <authorList>
            <person name="Yamashiro T."/>
            <person name="Shiraishi A."/>
            <person name="Satake H."/>
            <person name="Nakayama K."/>
        </authorList>
    </citation>
    <scope>NUCLEOTIDE SEQUENCE</scope>
</reference>
<evidence type="ECO:0000313" key="1">
    <source>
        <dbReference type="EMBL" id="GFC71046.1"/>
    </source>
</evidence>
<sequence length="113" mass="12653">MVNTRQSTLEFSGPTFDEAVQRAVNGLLPDLTAQITNELFQNSTGSNGDQPPTINTWLERFGKHKPRSFSSATFLVDAENWIAHIEKLFKVLGCADEFKARMASYKFEGDPLN</sequence>
<proteinExistence type="predicted"/>
<comment type="caution">
    <text evidence="1">The sequence shown here is derived from an EMBL/GenBank/DDBJ whole genome shotgun (WGS) entry which is preliminary data.</text>
</comment>
<dbReference type="EMBL" id="BKCJ011031654">
    <property type="protein sequence ID" value="GFC71046.1"/>
    <property type="molecule type" value="Genomic_DNA"/>
</dbReference>
<dbReference type="AlphaFoldDB" id="A0A699QK87"/>
<organism evidence="1">
    <name type="scientific">Tanacetum cinerariifolium</name>
    <name type="common">Dalmatian daisy</name>
    <name type="synonym">Chrysanthemum cinerariifolium</name>
    <dbReference type="NCBI Taxonomy" id="118510"/>
    <lineage>
        <taxon>Eukaryota</taxon>
        <taxon>Viridiplantae</taxon>
        <taxon>Streptophyta</taxon>
        <taxon>Embryophyta</taxon>
        <taxon>Tracheophyta</taxon>
        <taxon>Spermatophyta</taxon>
        <taxon>Magnoliopsida</taxon>
        <taxon>eudicotyledons</taxon>
        <taxon>Gunneridae</taxon>
        <taxon>Pentapetalae</taxon>
        <taxon>asterids</taxon>
        <taxon>campanulids</taxon>
        <taxon>Asterales</taxon>
        <taxon>Asteraceae</taxon>
        <taxon>Asteroideae</taxon>
        <taxon>Anthemideae</taxon>
        <taxon>Anthemidinae</taxon>
        <taxon>Tanacetum</taxon>
    </lineage>
</organism>
<protein>
    <submittedName>
        <fullName evidence="1">Zinc finger, CCHC-type, retrotransposon Gag domain protein</fullName>
    </submittedName>
</protein>